<dbReference type="Pfam" id="PF13279">
    <property type="entry name" value="4HBT_2"/>
    <property type="match status" value="1"/>
</dbReference>
<dbReference type="HOGENOM" id="CLU_101141_4_2_7"/>
<evidence type="ECO:0008006" key="5">
    <source>
        <dbReference type="Google" id="ProtNLM"/>
    </source>
</evidence>
<keyword evidence="4" id="KW-1185">Reference proteome</keyword>
<dbReference type="EMBL" id="AZHX01000928">
    <property type="protein sequence ID" value="ETX05568.1"/>
    <property type="molecule type" value="Genomic_DNA"/>
</dbReference>
<dbReference type="InterPro" id="IPR050563">
    <property type="entry name" value="4-hydroxybenzoyl-CoA_TE"/>
</dbReference>
<organism evidence="3 4">
    <name type="scientific">Candidatus Entotheonella gemina</name>
    <dbReference type="NCBI Taxonomy" id="1429439"/>
    <lineage>
        <taxon>Bacteria</taxon>
        <taxon>Pseudomonadati</taxon>
        <taxon>Nitrospinota/Tectimicrobiota group</taxon>
        <taxon>Candidatus Tectimicrobiota</taxon>
        <taxon>Candidatus Entotheonellia</taxon>
        <taxon>Candidatus Entotheonellales</taxon>
        <taxon>Candidatus Entotheonellaceae</taxon>
        <taxon>Candidatus Entotheonella</taxon>
    </lineage>
</organism>
<dbReference type="Gene3D" id="3.10.129.10">
    <property type="entry name" value="Hotdog Thioesterase"/>
    <property type="match status" value="1"/>
</dbReference>
<evidence type="ECO:0000256" key="2">
    <source>
        <dbReference type="ARBA" id="ARBA00022801"/>
    </source>
</evidence>
<proteinExistence type="inferred from homology"/>
<evidence type="ECO:0000313" key="3">
    <source>
        <dbReference type="EMBL" id="ETX05568.1"/>
    </source>
</evidence>
<dbReference type="SUPFAM" id="SSF54637">
    <property type="entry name" value="Thioesterase/thiol ester dehydrase-isomerase"/>
    <property type="match status" value="1"/>
</dbReference>
<accession>W4M5W0</accession>
<dbReference type="Proteomes" id="UP000019140">
    <property type="component" value="Unassembled WGS sequence"/>
</dbReference>
<protein>
    <recommendedName>
        <fullName evidence="5">Thioesterase</fullName>
    </recommendedName>
</protein>
<dbReference type="AlphaFoldDB" id="W4M5W0"/>
<dbReference type="PANTHER" id="PTHR31793">
    <property type="entry name" value="4-HYDROXYBENZOYL-COA THIOESTERASE FAMILY MEMBER"/>
    <property type="match status" value="1"/>
</dbReference>
<dbReference type="PANTHER" id="PTHR31793:SF27">
    <property type="entry name" value="NOVEL THIOESTERASE SUPERFAMILY DOMAIN AND SAPOSIN A-TYPE DOMAIN CONTAINING PROTEIN (0610012H03RIK)"/>
    <property type="match status" value="1"/>
</dbReference>
<evidence type="ECO:0000256" key="1">
    <source>
        <dbReference type="ARBA" id="ARBA00005953"/>
    </source>
</evidence>
<dbReference type="InterPro" id="IPR029069">
    <property type="entry name" value="HotDog_dom_sf"/>
</dbReference>
<keyword evidence="2" id="KW-0378">Hydrolase</keyword>
<name>W4M5W0_9BACT</name>
<comment type="caution">
    <text evidence="3">The sequence shown here is derived from an EMBL/GenBank/DDBJ whole genome shotgun (WGS) entry which is preliminary data.</text>
</comment>
<dbReference type="GO" id="GO:0047617">
    <property type="term" value="F:fatty acyl-CoA hydrolase activity"/>
    <property type="evidence" value="ECO:0007669"/>
    <property type="project" value="TreeGrafter"/>
</dbReference>
<reference evidence="3 4" key="1">
    <citation type="journal article" date="2014" name="Nature">
        <title>An environmental bacterial taxon with a large and distinct metabolic repertoire.</title>
        <authorList>
            <person name="Wilson M.C."/>
            <person name="Mori T."/>
            <person name="Ruckert C."/>
            <person name="Uria A.R."/>
            <person name="Helf M.J."/>
            <person name="Takada K."/>
            <person name="Gernert C."/>
            <person name="Steffens U.A."/>
            <person name="Heycke N."/>
            <person name="Schmitt S."/>
            <person name="Rinke C."/>
            <person name="Helfrich E.J."/>
            <person name="Brachmann A.O."/>
            <person name="Gurgui C."/>
            <person name="Wakimoto T."/>
            <person name="Kracht M."/>
            <person name="Crusemann M."/>
            <person name="Hentschel U."/>
            <person name="Abe I."/>
            <person name="Matsunaga S."/>
            <person name="Kalinowski J."/>
            <person name="Takeyama H."/>
            <person name="Piel J."/>
        </authorList>
    </citation>
    <scope>NUCLEOTIDE SEQUENCE [LARGE SCALE GENOMIC DNA]</scope>
    <source>
        <strain evidence="4">TSY2</strain>
    </source>
</reference>
<dbReference type="CDD" id="cd00586">
    <property type="entry name" value="4HBT"/>
    <property type="match status" value="1"/>
</dbReference>
<comment type="similarity">
    <text evidence="1">Belongs to the 4-hydroxybenzoyl-CoA thioesterase family.</text>
</comment>
<sequence>MQTEFDIVVTASDLDELGHVNNARYLNFLEAGRMDWYAKIGLIASIEAAQHTSGFDTVVVNINIDFSRECLLGEHLKVETSPERLGRKSLALRQVINKPSGDLAAEAVVTSVVMDLQTRTAVVLPDSLAAFFDGNLPDAGG</sequence>
<gene>
    <name evidence="3" type="ORF">ETSY2_22225</name>
</gene>
<evidence type="ECO:0000313" key="4">
    <source>
        <dbReference type="Proteomes" id="UP000019140"/>
    </source>
</evidence>